<sequence length="88" mass="10439">MKHDRYPIEYRQMFQKAIKVPVIMLFSTHAKAVAFRVELYKYRYAVRDALPKSQTLYDTVMSIKMSIKGEVLKLQIKKADFVEKLSEH</sequence>
<gene>
    <name evidence="1" type="ORF">LCGC14_2910960</name>
</gene>
<evidence type="ECO:0000313" key="1">
    <source>
        <dbReference type="EMBL" id="KKK71736.1"/>
    </source>
</evidence>
<accession>A0A0F9AHS8</accession>
<comment type="caution">
    <text evidence="1">The sequence shown here is derived from an EMBL/GenBank/DDBJ whole genome shotgun (WGS) entry which is preliminary data.</text>
</comment>
<reference evidence="1" key="1">
    <citation type="journal article" date="2015" name="Nature">
        <title>Complex archaea that bridge the gap between prokaryotes and eukaryotes.</title>
        <authorList>
            <person name="Spang A."/>
            <person name="Saw J.H."/>
            <person name="Jorgensen S.L."/>
            <person name="Zaremba-Niedzwiedzka K."/>
            <person name="Martijn J."/>
            <person name="Lind A.E."/>
            <person name="van Eijk R."/>
            <person name="Schleper C."/>
            <person name="Guy L."/>
            <person name="Ettema T.J."/>
        </authorList>
    </citation>
    <scope>NUCLEOTIDE SEQUENCE</scope>
</reference>
<dbReference type="EMBL" id="LAZR01057596">
    <property type="protein sequence ID" value="KKK71736.1"/>
    <property type="molecule type" value="Genomic_DNA"/>
</dbReference>
<organism evidence="1">
    <name type="scientific">marine sediment metagenome</name>
    <dbReference type="NCBI Taxonomy" id="412755"/>
    <lineage>
        <taxon>unclassified sequences</taxon>
        <taxon>metagenomes</taxon>
        <taxon>ecological metagenomes</taxon>
    </lineage>
</organism>
<protein>
    <submittedName>
        <fullName evidence="1">Uncharacterized protein</fullName>
    </submittedName>
</protein>
<dbReference type="AlphaFoldDB" id="A0A0F9AHS8"/>
<proteinExistence type="predicted"/>
<name>A0A0F9AHS8_9ZZZZ</name>